<reference evidence="1" key="1">
    <citation type="submission" date="2023-06" db="EMBL/GenBank/DDBJ databases">
        <title>Genome-scale phylogeny and comparative genomics of the fungal order Sordariales.</title>
        <authorList>
            <consortium name="Lawrence Berkeley National Laboratory"/>
            <person name="Hensen N."/>
            <person name="Bonometti L."/>
            <person name="Westerberg I."/>
            <person name="Brannstrom I.O."/>
            <person name="Guillou S."/>
            <person name="Cros-Aarteil S."/>
            <person name="Calhoun S."/>
            <person name="Haridas S."/>
            <person name="Kuo A."/>
            <person name="Mondo S."/>
            <person name="Pangilinan J."/>
            <person name="Riley R."/>
            <person name="Labutti K."/>
            <person name="Andreopoulos B."/>
            <person name="Lipzen A."/>
            <person name="Chen C."/>
            <person name="Yanf M."/>
            <person name="Daum C."/>
            <person name="Ng V."/>
            <person name="Clum A."/>
            <person name="Steindorff A."/>
            <person name="Ohm R."/>
            <person name="Martin F."/>
            <person name="Silar P."/>
            <person name="Natvig D."/>
            <person name="Lalanne C."/>
            <person name="Gautier V."/>
            <person name="Ament-Velasquez S.L."/>
            <person name="Kruys A."/>
            <person name="Hutchinson M.I."/>
            <person name="Powell A.J."/>
            <person name="Barry K."/>
            <person name="Miller A.N."/>
            <person name="Grigoriev I.V."/>
            <person name="Debuchy R."/>
            <person name="Gladieux P."/>
            <person name="Thoren M.H."/>
            <person name="Johannesson H."/>
        </authorList>
    </citation>
    <scope>NUCLEOTIDE SEQUENCE</scope>
    <source>
        <strain evidence="1">SMH2532-1</strain>
    </source>
</reference>
<gene>
    <name evidence="1" type="ORF">B0T16DRAFT_406838</name>
</gene>
<sequence length="145" mass="15135">MCGPCHPSSTPRIGARVDFHSPIANARSMPLGNLLFHNPSAPNSPLATHVRFSPPGPTEIDDELLVSIHLTGDLTKSVADSGLFQQFTLPQIRGTGVEMALGESVSLEVGHDGIIGRRVSVTSRGVLLADGIVGFNFGPSVAASL</sequence>
<name>A0AA39YHM9_9PEZI</name>
<keyword evidence="2" id="KW-1185">Reference proteome</keyword>
<dbReference type="Proteomes" id="UP001174936">
    <property type="component" value="Unassembled WGS sequence"/>
</dbReference>
<evidence type="ECO:0000313" key="1">
    <source>
        <dbReference type="EMBL" id="KAK0652799.1"/>
    </source>
</evidence>
<protein>
    <submittedName>
        <fullName evidence="1">Uncharacterized protein</fullName>
    </submittedName>
</protein>
<evidence type="ECO:0000313" key="2">
    <source>
        <dbReference type="Proteomes" id="UP001174936"/>
    </source>
</evidence>
<dbReference type="EMBL" id="JAULSV010000002">
    <property type="protein sequence ID" value="KAK0652799.1"/>
    <property type="molecule type" value="Genomic_DNA"/>
</dbReference>
<organism evidence="1 2">
    <name type="scientific">Cercophora newfieldiana</name>
    <dbReference type="NCBI Taxonomy" id="92897"/>
    <lineage>
        <taxon>Eukaryota</taxon>
        <taxon>Fungi</taxon>
        <taxon>Dikarya</taxon>
        <taxon>Ascomycota</taxon>
        <taxon>Pezizomycotina</taxon>
        <taxon>Sordariomycetes</taxon>
        <taxon>Sordariomycetidae</taxon>
        <taxon>Sordariales</taxon>
        <taxon>Lasiosphaeriaceae</taxon>
        <taxon>Cercophora</taxon>
    </lineage>
</organism>
<accession>A0AA39YHM9</accession>
<dbReference type="AlphaFoldDB" id="A0AA39YHM9"/>
<proteinExistence type="predicted"/>
<comment type="caution">
    <text evidence="1">The sequence shown here is derived from an EMBL/GenBank/DDBJ whole genome shotgun (WGS) entry which is preliminary data.</text>
</comment>